<comment type="caution">
    <text evidence="2">The sequence shown here is derived from an EMBL/GenBank/DDBJ whole genome shotgun (WGS) entry which is preliminary data.</text>
</comment>
<dbReference type="SUPFAM" id="SSF53756">
    <property type="entry name" value="UDP-Glycosyltransferase/glycogen phosphorylase"/>
    <property type="match status" value="1"/>
</dbReference>
<evidence type="ECO:0000313" key="2">
    <source>
        <dbReference type="EMBL" id="HAT1606487.1"/>
    </source>
</evidence>
<dbReference type="GO" id="GO:0016757">
    <property type="term" value="F:glycosyltransferase activity"/>
    <property type="evidence" value="ECO:0007669"/>
    <property type="project" value="InterPro"/>
</dbReference>
<dbReference type="EMBL" id="DACSEA010000009">
    <property type="protein sequence ID" value="HAT1606487.1"/>
    <property type="molecule type" value="Genomic_DNA"/>
</dbReference>
<dbReference type="Proteomes" id="UP000864422">
    <property type="component" value="Unassembled WGS sequence"/>
</dbReference>
<sequence length="319" mass="36620">MKKIGYFPPPSEKNSYTVRMRDLLGQFGDVTPISPKNWKDTIFAINKYDVIVFNWLENRCFGKDGKFKFLSFIISMLWFSIMRYSTKKIIYVRHNVYPHNILDGNKDLSVKIMNYFERKSSYTIVHSKSACSAGRIYIPHPLYDLRSVSAVNEIDDEKYFVCFGRIEKYKKLDELIKNWPLDKKLIITGSSDDKDYCFQLKTLATGKKIEIVDKFISDEEAYNLVSQAEYSILPSDSKSMIVSGSFFFSISAGTPVIAVKSDFYNSLNVYNGELILVNGIGDIGAVLQNLPKKQKIMSTEFTSQFSDDTIINSLRLIIK</sequence>
<name>A0AAN5KZK7_RAOPL</name>
<proteinExistence type="predicted"/>
<reference evidence="2" key="1">
    <citation type="journal article" date="2018" name="Genome Biol.">
        <title>SKESA: strategic k-mer extension for scrupulous assemblies.</title>
        <authorList>
            <person name="Souvorov A."/>
            <person name="Agarwala R."/>
            <person name="Lipman D.J."/>
        </authorList>
    </citation>
    <scope>NUCLEOTIDE SEQUENCE</scope>
    <source>
        <strain evidence="2">MISC063</strain>
    </source>
</reference>
<evidence type="ECO:0000259" key="1">
    <source>
        <dbReference type="Pfam" id="PF00534"/>
    </source>
</evidence>
<dbReference type="InterPro" id="IPR001296">
    <property type="entry name" value="Glyco_trans_1"/>
</dbReference>
<reference evidence="2" key="2">
    <citation type="submission" date="2020-11" db="EMBL/GenBank/DDBJ databases">
        <authorList>
            <consortium name="NCBI Pathogen Detection Project"/>
        </authorList>
    </citation>
    <scope>NUCLEOTIDE SEQUENCE</scope>
    <source>
        <strain evidence="2">MISC063</strain>
    </source>
</reference>
<dbReference type="Gene3D" id="3.40.50.2000">
    <property type="entry name" value="Glycogen Phosphorylase B"/>
    <property type="match status" value="1"/>
</dbReference>
<feature type="domain" description="Glycosyl transferase family 1" evidence="1">
    <location>
        <begin position="153"/>
        <end position="264"/>
    </location>
</feature>
<accession>A0AAN5KZK7</accession>
<organism evidence="2 3">
    <name type="scientific">Raoultella planticola</name>
    <name type="common">Klebsiella planticola</name>
    <dbReference type="NCBI Taxonomy" id="575"/>
    <lineage>
        <taxon>Bacteria</taxon>
        <taxon>Pseudomonadati</taxon>
        <taxon>Pseudomonadota</taxon>
        <taxon>Gammaproteobacteria</taxon>
        <taxon>Enterobacterales</taxon>
        <taxon>Enterobacteriaceae</taxon>
        <taxon>Klebsiella/Raoultella group</taxon>
        <taxon>Raoultella</taxon>
    </lineage>
</organism>
<dbReference type="AlphaFoldDB" id="A0AAN5KZK7"/>
<gene>
    <name evidence="2" type="ORF">I8Y23_002806</name>
</gene>
<dbReference type="Pfam" id="PF00534">
    <property type="entry name" value="Glycos_transf_1"/>
    <property type="match status" value="1"/>
</dbReference>
<evidence type="ECO:0000313" key="3">
    <source>
        <dbReference type="Proteomes" id="UP000864422"/>
    </source>
</evidence>
<protein>
    <recommendedName>
        <fullName evidence="1">Glycosyl transferase family 1 domain-containing protein</fullName>
    </recommendedName>
</protein>